<dbReference type="KEGG" id="bmic:BMR1_01G01270"/>
<evidence type="ECO:0000313" key="4">
    <source>
        <dbReference type="Proteomes" id="UP000002899"/>
    </source>
</evidence>
<reference evidence="3 4" key="3">
    <citation type="journal article" date="2016" name="Sci. Rep.">
        <title>Genome-wide diversity and gene expression profiling of Babesia microti isolates identify polymorphic genes that mediate host-pathogen interactions.</title>
        <authorList>
            <person name="Silva J.C."/>
            <person name="Cornillot E."/>
            <person name="McCracken C."/>
            <person name="Usmani-Brown S."/>
            <person name="Dwivedi A."/>
            <person name="Ifeonu O.O."/>
            <person name="Crabtree J."/>
            <person name="Gotia H.T."/>
            <person name="Virji A.Z."/>
            <person name="Reynes C."/>
            <person name="Colinge J."/>
            <person name="Kumar V."/>
            <person name="Lawres L."/>
            <person name="Pazzi J.E."/>
            <person name="Pablo J.V."/>
            <person name="Hung C."/>
            <person name="Brancato J."/>
            <person name="Kumari P."/>
            <person name="Orvis J."/>
            <person name="Tretina K."/>
            <person name="Chibucos M."/>
            <person name="Ott S."/>
            <person name="Sadzewicz L."/>
            <person name="Sengamalay N."/>
            <person name="Shetty A.C."/>
            <person name="Su Q."/>
            <person name="Tallon L."/>
            <person name="Fraser C.M."/>
            <person name="Frutos R."/>
            <person name="Molina D.M."/>
            <person name="Krause P.J."/>
            <person name="Ben Mamoun C."/>
        </authorList>
    </citation>
    <scope>NUCLEOTIDE SEQUENCE [LARGE SCALE GENOMIC DNA]</scope>
    <source>
        <strain evidence="3 4">RI</strain>
    </source>
</reference>
<proteinExistence type="predicted"/>
<accession>A0A1N6LWM1</accession>
<keyword evidence="1" id="KW-0175">Coiled coil</keyword>
<dbReference type="EMBL" id="FO082871">
    <property type="protein sequence ID" value="SIO73268.1"/>
    <property type="molecule type" value="Genomic_DNA"/>
</dbReference>
<sequence>MDDLQLTPIDELEGYKSDDDTSRYQFSEQPTDTERVDFLSIKDRIDKVFDSFSREIDHQKEIFDELVRKATFEIEQIKESKINILKEIDELRNKCKHVTNDIETIEGLLDRWNGLDNARRETERAKNLVHDLQKNRTLLITQHKETLTELQNIGSKIPQNERLHALELALGIEMSCRDGCIVIKFSQIGTNDPYFSFKIENNRYIGVVCEPLLSDFFSLIDSLNNGMTFSQVCLKFINKWSTRH</sequence>
<evidence type="ECO:0000256" key="1">
    <source>
        <dbReference type="SAM" id="Coils"/>
    </source>
</evidence>
<feature type="region of interest" description="Disordered" evidence="2">
    <location>
        <begin position="1"/>
        <end position="29"/>
    </location>
</feature>
<evidence type="ECO:0000313" key="3">
    <source>
        <dbReference type="EMBL" id="SIO73268.1"/>
    </source>
</evidence>
<dbReference type="GeneID" id="24423334"/>
<gene>
    <name evidence="3" type="ORF">BMR1_01G01270</name>
</gene>
<name>A0A1N6LWM1_BABMR</name>
<dbReference type="VEuPathDB" id="PiroplasmaDB:BMR1_01G01270"/>
<dbReference type="RefSeq" id="XP_021337373.1">
    <property type="nucleotide sequence ID" value="XM_021482247.1"/>
</dbReference>
<organism evidence="3 4">
    <name type="scientific">Babesia microti (strain RI)</name>
    <dbReference type="NCBI Taxonomy" id="1133968"/>
    <lineage>
        <taxon>Eukaryota</taxon>
        <taxon>Sar</taxon>
        <taxon>Alveolata</taxon>
        <taxon>Apicomplexa</taxon>
        <taxon>Aconoidasida</taxon>
        <taxon>Piroplasmida</taxon>
        <taxon>Babesiidae</taxon>
        <taxon>Babesia</taxon>
    </lineage>
</organism>
<dbReference type="Proteomes" id="UP000002899">
    <property type="component" value="Chromosome I"/>
</dbReference>
<keyword evidence="4" id="KW-1185">Reference proteome</keyword>
<dbReference type="AlphaFoldDB" id="A0A1N6LWM1"/>
<evidence type="ECO:0000256" key="2">
    <source>
        <dbReference type="SAM" id="MobiDB-lite"/>
    </source>
</evidence>
<feature type="compositionally biased region" description="Basic and acidic residues" evidence="2">
    <location>
        <begin position="13"/>
        <end position="22"/>
    </location>
</feature>
<protein>
    <recommendedName>
        <fullName evidence="5">Kinetochore protein SPC25</fullName>
    </recommendedName>
</protein>
<feature type="coiled-coil region" evidence="1">
    <location>
        <begin position="74"/>
        <end position="135"/>
    </location>
</feature>
<evidence type="ECO:0008006" key="5">
    <source>
        <dbReference type="Google" id="ProtNLM"/>
    </source>
</evidence>
<reference evidence="3 4" key="2">
    <citation type="journal article" date="2013" name="PLoS ONE">
        <title>Whole genome mapping and re-organization of the nuclear and mitochondrial genomes of Babesia microti isolates.</title>
        <authorList>
            <person name="Cornillot E."/>
            <person name="Dassouli A."/>
            <person name="Garg A."/>
            <person name="Pachikara N."/>
            <person name="Randazzo S."/>
            <person name="Depoix D."/>
            <person name="Carcy B."/>
            <person name="Delbecq S."/>
            <person name="Frutos R."/>
            <person name="Silva J.C."/>
            <person name="Sutton R."/>
            <person name="Krause P.J."/>
            <person name="Mamoun C.B."/>
        </authorList>
    </citation>
    <scope>NUCLEOTIDE SEQUENCE [LARGE SCALE GENOMIC DNA]</scope>
    <source>
        <strain evidence="3 4">RI</strain>
    </source>
</reference>
<reference evidence="3 4" key="1">
    <citation type="journal article" date="2012" name="Nucleic Acids Res.">
        <title>Sequencing of the smallest Apicomplexan genome from the human pathogen Babesia microti.</title>
        <authorList>
            <person name="Cornillot E."/>
            <person name="Hadj-Kaddour K."/>
            <person name="Dassouli A."/>
            <person name="Noel B."/>
            <person name="Ranwez V."/>
            <person name="Vacherie B."/>
            <person name="Augagneur Y."/>
            <person name="Bres V."/>
            <person name="Duclos A."/>
            <person name="Randazzo S."/>
            <person name="Carcy B."/>
            <person name="Debierre-Grockiego F."/>
            <person name="Delbecq S."/>
            <person name="Moubri-Menage K."/>
            <person name="Shams-Eldin H."/>
            <person name="Usmani-Brown S."/>
            <person name="Bringaud F."/>
            <person name="Wincker P."/>
            <person name="Vivares C.P."/>
            <person name="Schwarz R.T."/>
            <person name="Schetters T.P."/>
            <person name="Krause P.J."/>
            <person name="Gorenflot A."/>
            <person name="Berry V."/>
            <person name="Barbe V."/>
            <person name="Ben Mamoun C."/>
        </authorList>
    </citation>
    <scope>NUCLEOTIDE SEQUENCE [LARGE SCALE GENOMIC DNA]</scope>
    <source>
        <strain evidence="3 4">RI</strain>
    </source>
</reference>